<reference evidence="4 5" key="1">
    <citation type="submission" date="2020-07" db="EMBL/GenBank/DDBJ databases">
        <authorList>
            <person name="Li M."/>
        </authorList>
    </citation>
    <scope>NUCLEOTIDE SEQUENCE [LARGE SCALE GENOMIC DNA]</scope>
    <source>
        <strain evidence="4 5">DSM 23284</strain>
    </source>
</reference>
<dbReference type="InterPro" id="IPR047676">
    <property type="entry name" value="FxLYD_dom"/>
</dbReference>
<keyword evidence="2" id="KW-1133">Transmembrane helix</keyword>
<dbReference type="AlphaFoldDB" id="A0A838XJR8"/>
<evidence type="ECO:0000313" key="4">
    <source>
        <dbReference type="EMBL" id="MBA4611579.1"/>
    </source>
</evidence>
<feature type="region of interest" description="Disordered" evidence="1">
    <location>
        <begin position="119"/>
        <end position="145"/>
    </location>
</feature>
<feature type="region of interest" description="Disordered" evidence="1">
    <location>
        <begin position="31"/>
        <end position="105"/>
    </location>
</feature>
<comment type="caution">
    <text evidence="4">The sequence shown here is derived from an EMBL/GenBank/DDBJ whole genome shotgun (WGS) entry which is preliminary data.</text>
</comment>
<evidence type="ECO:0000259" key="3">
    <source>
        <dbReference type="Pfam" id="PF13717"/>
    </source>
</evidence>
<feature type="compositionally biased region" description="Polar residues" evidence="1">
    <location>
        <begin position="67"/>
        <end position="94"/>
    </location>
</feature>
<organism evidence="4 5">
    <name type="scientific">Stappia taiwanensis</name>
    <dbReference type="NCBI Taxonomy" id="992267"/>
    <lineage>
        <taxon>Bacteria</taxon>
        <taxon>Pseudomonadati</taxon>
        <taxon>Pseudomonadota</taxon>
        <taxon>Alphaproteobacteria</taxon>
        <taxon>Hyphomicrobiales</taxon>
        <taxon>Stappiaceae</taxon>
        <taxon>Stappia</taxon>
    </lineage>
</organism>
<proteinExistence type="predicted"/>
<dbReference type="RefSeq" id="WP_181759762.1">
    <property type="nucleotide sequence ID" value="NZ_BMCR01000006.1"/>
</dbReference>
<gene>
    <name evidence="4" type="ORF">H1W37_07955</name>
</gene>
<reference evidence="4 5" key="2">
    <citation type="submission" date="2020-08" db="EMBL/GenBank/DDBJ databases">
        <title>Stappia taiwanensis sp. nov., isolated from a coastal thermal spring.</title>
        <authorList>
            <person name="Kampfer P."/>
        </authorList>
    </citation>
    <scope>NUCLEOTIDE SEQUENCE [LARGE SCALE GENOMIC DNA]</scope>
    <source>
        <strain evidence="4 5">DSM 23284</strain>
    </source>
</reference>
<evidence type="ECO:0000256" key="2">
    <source>
        <dbReference type="SAM" id="Phobius"/>
    </source>
</evidence>
<dbReference type="EMBL" id="JACEON010000005">
    <property type="protein sequence ID" value="MBA4611579.1"/>
    <property type="molecule type" value="Genomic_DNA"/>
</dbReference>
<evidence type="ECO:0000313" key="5">
    <source>
        <dbReference type="Proteomes" id="UP000559404"/>
    </source>
</evidence>
<dbReference type="NCBIfam" id="NF038353">
    <property type="entry name" value="FxLYD_dom"/>
    <property type="match status" value="1"/>
</dbReference>
<sequence length="322" mass="34968">MKITCPDCGTSYEVTAEALGPAGRSVKCTRCGSRWHADPTPAAETDAHEETDWPSEMSAQEAIDPDQTATAAQDNSLSGESDSSFDPAPNTASDQAPPADMEDAFSRPADSAALDTLDTFDSVPQDSGKDEETPAAPVDIETLARKPKINVKPKKRRSPVAALAGALGRRLRQIKPRRVLGAGLFAGALALCALFIAFRTPIVARMPDLAGLFALAGFEVNLRGLEFRDLRTFRELEKGTIVLVVEGTIENITQEPSRVPALRFALRSEDAQEIYAWVVEPRLQRLDPGATTRFRTRLSAPPELAADIQVRFVERKQKQAKS</sequence>
<name>A0A838XJR8_9HYPH</name>
<feature type="domain" description="Zinc finger/thioredoxin putative" evidence="3">
    <location>
        <begin position="1"/>
        <end position="35"/>
    </location>
</feature>
<feature type="transmembrane region" description="Helical" evidence="2">
    <location>
        <begin position="179"/>
        <end position="198"/>
    </location>
</feature>
<dbReference type="InterPro" id="IPR011723">
    <property type="entry name" value="Znf/thioredoxin_put"/>
</dbReference>
<dbReference type="Pfam" id="PF13717">
    <property type="entry name" value="Zn_ribbon_4"/>
    <property type="match status" value="1"/>
</dbReference>
<keyword evidence="2" id="KW-0812">Transmembrane</keyword>
<protein>
    <submittedName>
        <fullName evidence="4">Zinc-ribbon domain-containing protein</fullName>
    </submittedName>
</protein>
<dbReference type="NCBIfam" id="TIGR02098">
    <property type="entry name" value="MJ0042_CXXC"/>
    <property type="match status" value="1"/>
</dbReference>
<accession>A0A838XJR8</accession>
<keyword evidence="2" id="KW-0472">Membrane</keyword>
<evidence type="ECO:0000256" key="1">
    <source>
        <dbReference type="SAM" id="MobiDB-lite"/>
    </source>
</evidence>
<dbReference type="CDD" id="cd20335">
    <property type="entry name" value="BRcat_RBR"/>
    <property type="match status" value="1"/>
</dbReference>
<dbReference type="Proteomes" id="UP000559404">
    <property type="component" value="Unassembled WGS sequence"/>
</dbReference>
<keyword evidence="5" id="KW-1185">Reference proteome</keyword>